<keyword evidence="6" id="KW-0175">Coiled coil</keyword>
<dbReference type="GO" id="GO:0016887">
    <property type="term" value="F:ATP hydrolysis activity"/>
    <property type="evidence" value="ECO:0007669"/>
    <property type="project" value="InterPro"/>
</dbReference>
<dbReference type="RefSeq" id="WP_091938006.1">
    <property type="nucleotide sequence ID" value="NZ_FOUJ01000007.1"/>
</dbReference>
<evidence type="ECO:0000259" key="9">
    <source>
        <dbReference type="SMART" id="SM00382"/>
    </source>
</evidence>
<dbReference type="GO" id="GO:0000502">
    <property type="term" value="C:proteasome complex"/>
    <property type="evidence" value="ECO:0007669"/>
    <property type="project" value="UniProtKB-KW"/>
</dbReference>
<keyword evidence="7" id="KW-0143">Chaperone</keyword>
<evidence type="ECO:0000256" key="7">
    <source>
        <dbReference type="ARBA" id="ARBA00023186"/>
    </source>
</evidence>
<sequence>MSNSSAESPIDTISSKIKTQIESDSLDEKDVESLLHEIELLKVNNENMRAKLLEASMLANNYLEETNKLKRQIEQLTTPPLFIATVMEVDNNQALIRQHGNNQEVVTRIPANINVEAGMRVCVNAAFSIISIISRAADVRAQVMELINSPGVDYDMIGGLDDVLKEVIESVELPLLEPELFEKIGIEPPTGVLMYGAPGTGKTLIAKAVASRANATFIRMSGSDLVQKFVGEGARLVKDVFQMARDKSPSILFIDEIDAVGGMRTHDGTTGSAEVNRTMLQLLAEMDGFDATQNVKVIAATNRIDLLDPALLRPGRFDRVIEVPLPDEKGRSEIFKIHTRKMNFDEDVDFEKLARITSGLSGADIKVITKEAGMFVLRRRGESITMKDLMEAYDKVVSEEEETTSPHSMFV</sequence>
<evidence type="ECO:0000313" key="11">
    <source>
        <dbReference type="Proteomes" id="UP000198535"/>
    </source>
</evidence>
<evidence type="ECO:0000256" key="4">
    <source>
        <dbReference type="ARBA" id="ARBA00022840"/>
    </source>
</evidence>
<reference evidence="11" key="1">
    <citation type="submission" date="2016-10" db="EMBL/GenBank/DDBJ databases">
        <authorList>
            <person name="Varghese N."/>
            <person name="Submissions S."/>
        </authorList>
    </citation>
    <scope>NUCLEOTIDE SEQUENCE [LARGE SCALE GENOMIC DNA]</scope>
    <source>
        <strain evidence="11">Mob M</strain>
    </source>
</reference>
<dbReference type="AlphaFoldDB" id="A0A1I4UP05"/>
<protein>
    <submittedName>
        <fullName evidence="10">Proteasome-activating nucleotidase</fullName>
    </submittedName>
</protein>
<organism evidence="10 11">
    <name type="scientific">Methanolobus profundi</name>
    <dbReference type="NCBI Taxonomy" id="487685"/>
    <lineage>
        <taxon>Archaea</taxon>
        <taxon>Methanobacteriati</taxon>
        <taxon>Methanobacteriota</taxon>
        <taxon>Stenosarchaea group</taxon>
        <taxon>Methanomicrobia</taxon>
        <taxon>Methanosarcinales</taxon>
        <taxon>Methanosarcinaceae</taxon>
        <taxon>Methanolobus</taxon>
    </lineage>
</organism>
<dbReference type="InterPro" id="IPR003960">
    <property type="entry name" value="ATPase_AAA_CS"/>
</dbReference>
<gene>
    <name evidence="10" type="ORF">SAMN04488696_2805</name>
</gene>
<dbReference type="Gene3D" id="2.40.50.140">
    <property type="entry name" value="Nucleic acid-binding proteins"/>
    <property type="match status" value="1"/>
</dbReference>
<keyword evidence="4 8" id="KW-0067">ATP-binding</keyword>
<proteinExistence type="inferred from homology"/>
<dbReference type="InterPro" id="IPR003959">
    <property type="entry name" value="ATPase_AAA_core"/>
</dbReference>
<dbReference type="GO" id="GO:0005524">
    <property type="term" value="F:ATP binding"/>
    <property type="evidence" value="ECO:0007669"/>
    <property type="project" value="UniProtKB-KW"/>
</dbReference>
<evidence type="ECO:0000313" key="10">
    <source>
        <dbReference type="EMBL" id="SFM90460.1"/>
    </source>
</evidence>
<dbReference type="InterPro" id="IPR027417">
    <property type="entry name" value="P-loop_NTPase"/>
</dbReference>
<accession>A0A1I4UP05</accession>
<feature type="domain" description="AAA+ ATPase" evidence="9">
    <location>
        <begin position="188"/>
        <end position="327"/>
    </location>
</feature>
<evidence type="ECO:0000256" key="5">
    <source>
        <dbReference type="ARBA" id="ARBA00022942"/>
    </source>
</evidence>
<dbReference type="STRING" id="487685.SAMN04488696_2805"/>
<evidence type="ECO:0000256" key="2">
    <source>
        <dbReference type="ARBA" id="ARBA00022490"/>
    </source>
</evidence>
<dbReference type="Proteomes" id="UP000198535">
    <property type="component" value="Unassembled WGS sequence"/>
</dbReference>
<dbReference type="InterPro" id="IPR003593">
    <property type="entry name" value="AAA+_ATPase"/>
</dbReference>
<dbReference type="PANTHER" id="PTHR23073">
    <property type="entry name" value="26S PROTEASOME REGULATORY SUBUNIT"/>
    <property type="match status" value="1"/>
</dbReference>
<evidence type="ECO:0000256" key="1">
    <source>
        <dbReference type="ARBA" id="ARBA00006914"/>
    </source>
</evidence>
<comment type="similarity">
    <text evidence="1 8">Belongs to the AAA ATPase family.</text>
</comment>
<dbReference type="EMBL" id="FOUJ01000007">
    <property type="protein sequence ID" value="SFM90460.1"/>
    <property type="molecule type" value="Genomic_DNA"/>
</dbReference>
<evidence type="ECO:0000256" key="3">
    <source>
        <dbReference type="ARBA" id="ARBA00022741"/>
    </source>
</evidence>
<dbReference type="NCBIfam" id="NF003069">
    <property type="entry name" value="PRK03992.1"/>
    <property type="match status" value="1"/>
</dbReference>
<dbReference type="InterPro" id="IPR050221">
    <property type="entry name" value="26S_Proteasome_ATPase"/>
</dbReference>
<keyword evidence="11" id="KW-1185">Reference proteome</keyword>
<dbReference type="Pfam" id="PF00004">
    <property type="entry name" value="AAA"/>
    <property type="match status" value="1"/>
</dbReference>
<dbReference type="InterPro" id="IPR041569">
    <property type="entry name" value="AAA_lid_3"/>
</dbReference>
<dbReference type="Gene3D" id="1.10.8.60">
    <property type="match status" value="1"/>
</dbReference>
<dbReference type="InterPro" id="IPR012340">
    <property type="entry name" value="NA-bd_OB-fold"/>
</dbReference>
<dbReference type="PROSITE" id="PS00674">
    <property type="entry name" value="AAA"/>
    <property type="match status" value="1"/>
</dbReference>
<dbReference type="SUPFAM" id="SSF52540">
    <property type="entry name" value="P-loop containing nucleoside triphosphate hydrolases"/>
    <property type="match status" value="1"/>
</dbReference>
<dbReference type="Gene3D" id="3.40.50.300">
    <property type="entry name" value="P-loop containing nucleotide triphosphate hydrolases"/>
    <property type="match status" value="1"/>
</dbReference>
<keyword evidence="5 10" id="KW-0647">Proteasome</keyword>
<evidence type="ECO:0000256" key="8">
    <source>
        <dbReference type="RuleBase" id="RU003651"/>
    </source>
</evidence>
<keyword evidence="2" id="KW-0963">Cytoplasm</keyword>
<keyword evidence="3 8" id="KW-0547">Nucleotide-binding</keyword>
<dbReference type="SMART" id="SM00382">
    <property type="entry name" value="AAA"/>
    <property type="match status" value="1"/>
</dbReference>
<dbReference type="OrthoDB" id="77269at2157"/>
<evidence type="ECO:0000256" key="6">
    <source>
        <dbReference type="ARBA" id="ARBA00023054"/>
    </source>
</evidence>
<name>A0A1I4UP05_9EURY</name>
<dbReference type="Pfam" id="PF17862">
    <property type="entry name" value="AAA_lid_3"/>
    <property type="match status" value="1"/>
</dbReference>
<dbReference type="FunFam" id="3.40.50.300:FF:000030">
    <property type="entry name" value="26S protease regulatory subunit 8"/>
    <property type="match status" value="1"/>
</dbReference>